<evidence type="ECO:0000256" key="2">
    <source>
        <dbReference type="PIRSR" id="PIRSR605511-2"/>
    </source>
</evidence>
<reference evidence="4 5" key="1">
    <citation type="submission" date="2019-08" db="EMBL/GenBank/DDBJ databases">
        <title>Parahaliea maris sp. nov., isolated from the surface seawater.</title>
        <authorList>
            <person name="Liu Y."/>
        </authorList>
    </citation>
    <scope>NUCLEOTIDE SEQUENCE [LARGE SCALE GENOMIC DNA]</scope>
    <source>
        <strain evidence="4 5">HSLHS9</strain>
    </source>
</reference>
<dbReference type="AlphaFoldDB" id="A0A5C8ZQ70"/>
<comment type="cofactor">
    <cofactor evidence="2">
        <name>Zn(2+)</name>
        <dbReference type="ChEBI" id="CHEBI:29105"/>
    </cofactor>
    <text evidence="2">Binds 1 divalent metal cation per subunit.</text>
</comment>
<feature type="domain" description="SMP-30/Gluconolactonase/LRE-like region" evidence="3">
    <location>
        <begin position="12"/>
        <end position="281"/>
    </location>
</feature>
<dbReference type="PANTHER" id="PTHR47572:SF5">
    <property type="entry name" value="BLR2277 PROTEIN"/>
    <property type="match status" value="1"/>
</dbReference>
<dbReference type="InterPro" id="IPR005511">
    <property type="entry name" value="SMP-30"/>
</dbReference>
<keyword evidence="5" id="KW-1185">Reference proteome</keyword>
<dbReference type="InterPro" id="IPR051262">
    <property type="entry name" value="SMP-30/CGR1_Lactonase"/>
</dbReference>
<feature type="active site" description="Proton donor/acceptor" evidence="1">
    <location>
        <position position="224"/>
    </location>
</feature>
<evidence type="ECO:0000313" key="5">
    <source>
        <dbReference type="Proteomes" id="UP000321039"/>
    </source>
</evidence>
<proteinExistence type="predicted"/>
<dbReference type="InterPro" id="IPR013658">
    <property type="entry name" value="SGL"/>
</dbReference>
<accession>A0A5C8ZQ70</accession>
<dbReference type="PANTHER" id="PTHR47572">
    <property type="entry name" value="LIPOPROTEIN-RELATED"/>
    <property type="match status" value="1"/>
</dbReference>
<evidence type="ECO:0000259" key="3">
    <source>
        <dbReference type="Pfam" id="PF08450"/>
    </source>
</evidence>
<keyword evidence="2" id="KW-0479">Metal-binding</keyword>
<feature type="binding site" evidence="2">
    <location>
        <position position="170"/>
    </location>
    <ligand>
        <name>a divalent metal cation</name>
        <dbReference type="ChEBI" id="CHEBI:60240"/>
    </ligand>
</feature>
<dbReference type="EMBL" id="VRZA01000010">
    <property type="protein sequence ID" value="TXS89491.1"/>
    <property type="molecule type" value="Genomic_DNA"/>
</dbReference>
<dbReference type="RefSeq" id="WP_148070183.1">
    <property type="nucleotide sequence ID" value="NZ_VRZA01000010.1"/>
</dbReference>
<evidence type="ECO:0000313" key="4">
    <source>
        <dbReference type="EMBL" id="TXS89491.1"/>
    </source>
</evidence>
<dbReference type="PRINTS" id="PR01790">
    <property type="entry name" value="SMP30FAMILY"/>
</dbReference>
<comment type="caution">
    <text evidence="4">The sequence shown here is derived from an EMBL/GenBank/DDBJ whole genome shotgun (WGS) entry which is preliminary data.</text>
</comment>
<dbReference type="Gene3D" id="2.120.10.30">
    <property type="entry name" value="TolB, C-terminal domain"/>
    <property type="match status" value="1"/>
</dbReference>
<feature type="binding site" evidence="2">
    <location>
        <position position="121"/>
    </location>
    <ligand>
        <name>substrate</name>
    </ligand>
</feature>
<keyword evidence="2" id="KW-0862">Zinc</keyword>
<name>A0A5C8ZQ70_9GAMM</name>
<feature type="binding site" evidence="2">
    <location>
        <position position="224"/>
    </location>
    <ligand>
        <name>a divalent metal cation</name>
        <dbReference type="ChEBI" id="CHEBI:60240"/>
    </ligand>
</feature>
<dbReference type="GO" id="GO:0046872">
    <property type="term" value="F:metal ion binding"/>
    <property type="evidence" value="ECO:0007669"/>
    <property type="project" value="UniProtKB-KW"/>
</dbReference>
<sequence length="304" mass="31964">MAITEIASGLQFPEGPIALDDGSLLLVEIQRGTLSRITPAGVVEVVAELGGGPNGAAIGPDGAVYVCNNGGFQWIDVEGAPFPVGRAEDYRGGSIQRVDLASGEFTTLYTECNGNPLSGPNDIVFDRQGGFWFTDLGQRYGRQQDRGALYYALPDGSEIREAAFPVDSPNGIGLSSDEKTLYVADTTAARLWAYDIAAPGEIRPQAGHNAGRCLASPDGLQHYDSLAVDSEGNICVATILNGGITWFAPDGAVLEHFPTGDLATTNICFGGADLKTAYITLSATGRVVSMPWPVAGLPLNFLNH</sequence>
<gene>
    <name evidence="4" type="ORF">FV139_19570</name>
</gene>
<dbReference type="InterPro" id="IPR011042">
    <property type="entry name" value="6-blade_b-propeller_TolB-like"/>
</dbReference>
<dbReference type="Pfam" id="PF08450">
    <property type="entry name" value="SGL"/>
    <property type="match status" value="1"/>
</dbReference>
<dbReference type="SUPFAM" id="SSF63829">
    <property type="entry name" value="Calcium-dependent phosphotriesterase"/>
    <property type="match status" value="1"/>
</dbReference>
<protein>
    <submittedName>
        <fullName evidence="4">SMP-30/gluconolactonase/LRE family protein</fullName>
    </submittedName>
</protein>
<evidence type="ECO:0000256" key="1">
    <source>
        <dbReference type="PIRSR" id="PIRSR605511-1"/>
    </source>
</evidence>
<organism evidence="4 5">
    <name type="scientific">Parahaliea maris</name>
    <dbReference type="NCBI Taxonomy" id="2716870"/>
    <lineage>
        <taxon>Bacteria</taxon>
        <taxon>Pseudomonadati</taxon>
        <taxon>Pseudomonadota</taxon>
        <taxon>Gammaproteobacteria</taxon>
        <taxon>Cellvibrionales</taxon>
        <taxon>Halieaceae</taxon>
        <taxon>Parahaliea</taxon>
    </lineage>
</organism>
<dbReference type="Proteomes" id="UP000321039">
    <property type="component" value="Unassembled WGS sequence"/>
</dbReference>